<evidence type="ECO:0000313" key="7">
    <source>
        <dbReference type="Proteomes" id="UP000094313"/>
    </source>
</evidence>
<evidence type="ECO:0000259" key="4">
    <source>
        <dbReference type="Pfam" id="PF00326"/>
    </source>
</evidence>
<name>A0A1D7QGB1_9SPHI</name>
<organism evidence="6 7">
    <name type="scientific">Pedobacter steynii</name>
    <dbReference type="NCBI Taxonomy" id="430522"/>
    <lineage>
        <taxon>Bacteria</taxon>
        <taxon>Pseudomonadati</taxon>
        <taxon>Bacteroidota</taxon>
        <taxon>Sphingobacteriia</taxon>
        <taxon>Sphingobacteriales</taxon>
        <taxon>Sphingobacteriaceae</taxon>
        <taxon>Pedobacter</taxon>
    </lineage>
</organism>
<dbReference type="SUPFAM" id="SSF53474">
    <property type="entry name" value="alpha/beta-Hydrolases"/>
    <property type="match status" value="1"/>
</dbReference>
<dbReference type="InterPro" id="IPR002471">
    <property type="entry name" value="Pept_S9_AS"/>
</dbReference>
<dbReference type="GO" id="GO:0006508">
    <property type="term" value="P:proteolysis"/>
    <property type="evidence" value="ECO:0007669"/>
    <property type="project" value="UniProtKB-KW"/>
</dbReference>
<dbReference type="KEGG" id="psty:BFS30_11275"/>
<proteinExistence type="predicted"/>
<evidence type="ECO:0000256" key="2">
    <source>
        <dbReference type="ARBA" id="ARBA00022801"/>
    </source>
</evidence>
<dbReference type="GO" id="GO:0008239">
    <property type="term" value="F:dipeptidyl-peptidase activity"/>
    <property type="evidence" value="ECO:0007669"/>
    <property type="project" value="TreeGrafter"/>
</dbReference>
<dbReference type="SUPFAM" id="SSF82171">
    <property type="entry name" value="DPP6 N-terminal domain-like"/>
    <property type="match status" value="1"/>
</dbReference>
<keyword evidence="7" id="KW-1185">Reference proteome</keyword>
<dbReference type="PANTHER" id="PTHR11731:SF193">
    <property type="entry name" value="DIPEPTIDYL PEPTIDASE 9"/>
    <property type="match status" value="1"/>
</dbReference>
<dbReference type="AlphaFoldDB" id="A0A1D7QGB1"/>
<dbReference type="GO" id="GO:0004252">
    <property type="term" value="F:serine-type endopeptidase activity"/>
    <property type="evidence" value="ECO:0007669"/>
    <property type="project" value="InterPro"/>
</dbReference>
<dbReference type="InterPro" id="IPR029058">
    <property type="entry name" value="AB_hydrolase_fold"/>
</dbReference>
<feature type="domain" description="Dipeptidylpeptidase IV N-terminal" evidence="5">
    <location>
        <begin position="98"/>
        <end position="416"/>
    </location>
</feature>
<gene>
    <name evidence="6" type="ORF">BFS30_11275</name>
</gene>
<keyword evidence="1" id="KW-0645">Protease</keyword>
<dbReference type="InterPro" id="IPR002469">
    <property type="entry name" value="Peptidase_S9B_N"/>
</dbReference>
<feature type="chain" id="PRO_5009098537" evidence="3">
    <location>
        <begin position="22"/>
        <end position="706"/>
    </location>
</feature>
<reference evidence="6 7" key="1">
    <citation type="submission" date="2016-08" db="EMBL/GenBank/DDBJ databases">
        <authorList>
            <person name="Seilhamer J.J."/>
        </authorList>
    </citation>
    <scope>NUCLEOTIDE SEQUENCE [LARGE SCALE GENOMIC DNA]</scope>
    <source>
        <strain evidence="6 7">DX4</strain>
    </source>
</reference>
<accession>A0A1D7QGB1</accession>
<keyword evidence="3" id="KW-0732">Signal</keyword>
<dbReference type="OrthoDB" id="9777457at2"/>
<dbReference type="PROSITE" id="PS00708">
    <property type="entry name" value="PRO_ENDOPEP_SER"/>
    <property type="match status" value="1"/>
</dbReference>
<evidence type="ECO:0000313" key="6">
    <source>
        <dbReference type="EMBL" id="AOM77700.1"/>
    </source>
</evidence>
<evidence type="ECO:0000259" key="5">
    <source>
        <dbReference type="Pfam" id="PF00930"/>
    </source>
</evidence>
<dbReference type="PANTHER" id="PTHR11731">
    <property type="entry name" value="PROTEASE FAMILY S9B,C DIPEPTIDYL-PEPTIDASE IV-RELATED"/>
    <property type="match status" value="1"/>
</dbReference>
<dbReference type="InterPro" id="IPR050278">
    <property type="entry name" value="Serine_Prot_S9B/DPPIV"/>
</dbReference>
<feature type="signal peptide" evidence="3">
    <location>
        <begin position="1"/>
        <end position="21"/>
    </location>
</feature>
<dbReference type="Gene3D" id="2.140.10.30">
    <property type="entry name" value="Dipeptidylpeptidase IV, N-terminal domain"/>
    <property type="match status" value="1"/>
</dbReference>
<sequence>MKTTVLIGLAASFCFSFTAQAQLRRLSQQQTLGGQPSLTKPMNMLNGWSDDNHYIEMDQAERKLYAVDLNTGERTPYTPPPKSNVNAFLKDNDVFIQYGKEAAKQLTSTKDEEKNPTLSPDGKYIAFTRNNDLYAVDVATGQEVRYTNDGTDVIYNGWSSWVYFEEILGRPTQYKAFWWAPDSKRIAFMRFDDTKVPMFPINGSTGQHGYTEKTRYPKAGDPNPEVRVGFVPVTGGTVTWADFNEKDDQYFGTPYWSYDGSSLMVQWMNRGQDNLKFFSVNPATGSKKEIYDEKQSSWVDLDYDGRIEYLQDKKHYILKSDKTGWAHFYLYTLDGKLINPITSGKWQVTDLEHVDEKNKVIYFTARKEASTRKDFYRVNYNGKSLKRLTFGDYTHQVQISPNGKYFITTYSNVSTPQKRTLLDNTGKIIKELGDSKSADFAQYNFGKTEMITIPTDDGYQLPAVITYPTDFDQNKKYPVIMSIYGGPNAGTVTNTWKGTASQWWANEGIIQIAVDHRASGQFGKEGVALMHRNLGKWEMKDYTTAARWLKAKSWVDNKKLLITGHSYGGYMTCMALTMGADDFDFGIAGAPVTSWELYDSHYTERFMDTPQENPEGYKNGSVLTYVDKYKGLLRIMHGDMDDNVHMQNTIQLIDKLQNANKHFELMIYPGGRHGWGGVKTPHDKAERIRFYYDHLLNKPVPADLLN</sequence>
<dbReference type="Proteomes" id="UP000094313">
    <property type="component" value="Chromosome"/>
</dbReference>
<protein>
    <submittedName>
        <fullName evidence="6">Peptidase S9</fullName>
    </submittedName>
</protein>
<dbReference type="InterPro" id="IPR001375">
    <property type="entry name" value="Peptidase_S9_cat"/>
</dbReference>
<dbReference type="Pfam" id="PF00930">
    <property type="entry name" value="DPPIV_N"/>
    <property type="match status" value="1"/>
</dbReference>
<feature type="domain" description="Peptidase S9 prolyl oligopeptidase catalytic" evidence="4">
    <location>
        <begin position="501"/>
        <end position="695"/>
    </location>
</feature>
<keyword evidence="2" id="KW-0378">Hydrolase</keyword>
<evidence type="ECO:0000256" key="1">
    <source>
        <dbReference type="ARBA" id="ARBA00022670"/>
    </source>
</evidence>
<dbReference type="Pfam" id="PF00326">
    <property type="entry name" value="Peptidase_S9"/>
    <property type="match status" value="1"/>
</dbReference>
<dbReference type="Gene3D" id="3.40.50.1820">
    <property type="entry name" value="alpha/beta hydrolase"/>
    <property type="match status" value="1"/>
</dbReference>
<dbReference type="EMBL" id="CP017141">
    <property type="protein sequence ID" value="AOM77700.1"/>
    <property type="molecule type" value="Genomic_DNA"/>
</dbReference>
<dbReference type="RefSeq" id="WP_069379388.1">
    <property type="nucleotide sequence ID" value="NZ_CP017141.1"/>
</dbReference>
<evidence type="ECO:0000256" key="3">
    <source>
        <dbReference type="SAM" id="SignalP"/>
    </source>
</evidence>